<gene>
    <name evidence="3" type="primary">LOC111109930</name>
</gene>
<keyword evidence="1" id="KW-0812">Transmembrane</keyword>
<proteinExistence type="predicted"/>
<dbReference type="GeneID" id="111109930"/>
<keyword evidence="1" id="KW-0472">Membrane</keyword>
<feature type="transmembrane region" description="Helical" evidence="1">
    <location>
        <begin position="231"/>
        <end position="258"/>
    </location>
</feature>
<dbReference type="Proteomes" id="UP000694844">
    <property type="component" value="Chromosome 8"/>
</dbReference>
<keyword evidence="1" id="KW-1133">Transmembrane helix</keyword>
<dbReference type="AlphaFoldDB" id="A0A8B8BFV7"/>
<sequence>MTFCPQSICQQIYVYSVLITCHLCFVRSNNHARLFSFTNTDNKSPADIDDSCLTIDSTLGKRYQGLTLDLLKASSDGSCQLWNFELNGIRKNIVRDKHDRRLCRTEFTVSINNTKCENTVLYICQENDINSFYFQECVQLDLYEMDRTRTKDFEDRDAITMSDLPAPTASNFGPLYKIPKTHCNIKRIYSDNSYDQPANRSEVDTDVLVEYSRKEATATLKENHVYPEEGYGVFAVLGSSLAGLISGVLITSLTCILIQKCKQSRNVNDVLSPESSLHLMVGRERKFSIHSKEEETIYHDISDIPGPSKGKESVHYKSSPMSRIMMNVWNNATAKVQRAVLV</sequence>
<accession>A0A8B8BFV7</accession>
<keyword evidence="2" id="KW-1185">Reference proteome</keyword>
<dbReference type="KEGG" id="cvn:111109930"/>
<evidence type="ECO:0000256" key="1">
    <source>
        <dbReference type="SAM" id="Phobius"/>
    </source>
</evidence>
<protein>
    <submittedName>
        <fullName evidence="3">Uncharacterized protein LOC111109930</fullName>
    </submittedName>
</protein>
<name>A0A8B8BFV7_CRAVI</name>
<evidence type="ECO:0000313" key="2">
    <source>
        <dbReference type="Proteomes" id="UP000694844"/>
    </source>
</evidence>
<dbReference type="OrthoDB" id="6210350at2759"/>
<dbReference type="RefSeq" id="XP_022301906.1">
    <property type="nucleotide sequence ID" value="XM_022446198.1"/>
</dbReference>
<evidence type="ECO:0000313" key="3">
    <source>
        <dbReference type="RefSeq" id="XP_022301906.1"/>
    </source>
</evidence>
<organism evidence="2 3">
    <name type="scientific">Crassostrea virginica</name>
    <name type="common">Eastern oyster</name>
    <dbReference type="NCBI Taxonomy" id="6565"/>
    <lineage>
        <taxon>Eukaryota</taxon>
        <taxon>Metazoa</taxon>
        <taxon>Spiralia</taxon>
        <taxon>Lophotrochozoa</taxon>
        <taxon>Mollusca</taxon>
        <taxon>Bivalvia</taxon>
        <taxon>Autobranchia</taxon>
        <taxon>Pteriomorphia</taxon>
        <taxon>Ostreida</taxon>
        <taxon>Ostreoidea</taxon>
        <taxon>Ostreidae</taxon>
        <taxon>Crassostrea</taxon>
    </lineage>
</organism>
<reference evidence="3" key="1">
    <citation type="submission" date="2025-08" db="UniProtKB">
        <authorList>
            <consortium name="RefSeq"/>
        </authorList>
    </citation>
    <scope>IDENTIFICATION</scope>
    <source>
        <tissue evidence="3">Whole sample</tissue>
    </source>
</reference>